<dbReference type="Gene3D" id="3.10.290.10">
    <property type="entry name" value="RNA-binding S4 domain"/>
    <property type="match status" value="1"/>
</dbReference>
<evidence type="ECO:0000256" key="6">
    <source>
        <dbReference type="ARBA" id="ARBA00035254"/>
    </source>
</evidence>
<dbReference type="InterPro" id="IPR036986">
    <property type="entry name" value="S4_RNA-bd_sf"/>
</dbReference>
<reference evidence="11" key="1">
    <citation type="journal article" date="2019" name="Int. J. Syst. Evol. Microbiol.">
        <title>The Global Catalogue of Microorganisms (GCM) 10K type strain sequencing project: providing services to taxonomists for standard genome sequencing and annotation.</title>
        <authorList>
            <consortium name="The Broad Institute Genomics Platform"/>
            <consortium name="The Broad Institute Genome Sequencing Center for Infectious Disease"/>
            <person name="Wu L."/>
            <person name="Ma J."/>
        </authorList>
    </citation>
    <scope>NUCLEOTIDE SEQUENCE [LARGE SCALE GENOMIC DNA]</scope>
    <source>
        <strain evidence="11">CCUG 58412</strain>
    </source>
</reference>
<dbReference type="InterPro" id="IPR002942">
    <property type="entry name" value="S4_RNA-bd"/>
</dbReference>
<name>A0ABW3F592_9PROT</name>
<comment type="caution">
    <text evidence="10">The sequence shown here is derived from an EMBL/GenBank/DDBJ whole genome shotgun (WGS) entry which is preliminary data.</text>
</comment>
<comment type="subunit">
    <text evidence="7">Part of the 30S ribosomal subunit. Contacts protein S5. The interaction surface between S4 and S5 is involved in control of translational fidelity.</text>
</comment>
<dbReference type="GO" id="GO:0005840">
    <property type="term" value="C:ribosome"/>
    <property type="evidence" value="ECO:0007669"/>
    <property type="project" value="UniProtKB-KW"/>
</dbReference>
<keyword evidence="3 7" id="KW-0694">RNA-binding</keyword>
<feature type="domain" description="Small ribosomal subunit protein uS4 N-terminal" evidence="9">
    <location>
        <begin position="3"/>
        <end position="98"/>
    </location>
</feature>
<keyword evidence="11" id="KW-1185">Reference proteome</keyword>
<dbReference type="CDD" id="cd00165">
    <property type="entry name" value="S4"/>
    <property type="match status" value="1"/>
</dbReference>
<dbReference type="InterPro" id="IPR001912">
    <property type="entry name" value="Ribosomal_uS4_N"/>
</dbReference>
<dbReference type="SMART" id="SM01390">
    <property type="entry name" value="Ribosomal_S4"/>
    <property type="match status" value="1"/>
</dbReference>
<dbReference type="Proteomes" id="UP001597128">
    <property type="component" value="Unassembled WGS sequence"/>
</dbReference>
<dbReference type="HAMAP" id="MF_01306_B">
    <property type="entry name" value="Ribosomal_uS4_B"/>
    <property type="match status" value="1"/>
</dbReference>
<evidence type="ECO:0000259" key="9">
    <source>
        <dbReference type="SMART" id="SM01390"/>
    </source>
</evidence>
<comment type="function">
    <text evidence="7">With S5 and S12 plays an important role in translational accuracy.</text>
</comment>
<keyword evidence="4 7" id="KW-0689">Ribosomal protein</keyword>
<dbReference type="PANTHER" id="PTHR11831">
    <property type="entry name" value="30S 40S RIBOSOMAL PROTEIN"/>
    <property type="match status" value="1"/>
</dbReference>
<dbReference type="Pfam" id="PF01479">
    <property type="entry name" value="S4"/>
    <property type="match status" value="1"/>
</dbReference>
<accession>A0ABW3F592</accession>
<dbReference type="EMBL" id="JBHTKB010000001">
    <property type="protein sequence ID" value="MFD0913607.1"/>
    <property type="molecule type" value="Genomic_DNA"/>
</dbReference>
<dbReference type="InterPro" id="IPR005709">
    <property type="entry name" value="Ribosomal_uS4_bac-type"/>
</dbReference>
<dbReference type="RefSeq" id="WP_379032465.1">
    <property type="nucleotide sequence ID" value="NZ_JBHTKB010000001.1"/>
</dbReference>
<evidence type="ECO:0000256" key="3">
    <source>
        <dbReference type="ARBA" id="ARBA00022884"/>
    </source>
</evidence>
<evidence type="ECO:0000313" key="11">
    <source>
        <dbReference type="Proteomes" id="UP001597128"/>
    </source>
</evidence>
<comment type="function">
    <text evidence="7">One of the primary rRNA binding proteins, it binds directly to 16S rRNA where it nucleates assembly of the body of the 30S subunit.</text>
</comment>
<dbReference type="InterPro" id="IPR022801">
    <property type="entry name" value="Ribosomal_uS4"/>
</dbReference>
<dbReference type="Gene3D" id="1.10.1050.10">
    <property type="entry name" value="Ribosomal Protein S4 Delta 41, Chain A, domain 1"/>
    <property type="match status" value="1"/>
</dbReference>
<evidence type="ECO:0000259" key="8">
    <source>
        <dbReference type="SMART" id="SM00363"/>
    </source>
</evidence>
<comment type="similarity">
    <text evidence="1 7">Belongs to the universal ribosomal protein uS4 family.</text>
</comment>
<evidence type="ECO:0000256" key="5">
    <source>
        <dbReference type="ARBA" id="ARBA00023274"/>
    </source>
</evidence>
<evidence type="ECO:0000256" key="1">
    <source>
        <dbReference type="ARBA" id="ARBA00007465"/>
    </source>
</evidence>
<dbReference type="PANTHER" id="PTHR11831:SF4">
    <property type="entry name" value="SMALL RIBOSOMAL SUBUNIT PROTEIN US4M"/>
    <property type="match status" value="1"/>
</dbReference>
<feature type="domain" description="RNA-binding S4" evidence="8">
    <location>
        <begin position="99"/>
        <end position="163"/>
    </location>
</feature>
<evidence type="ECO:0000256" key="7">
    <source>
        <dbReference type="HAMAP-Rule" id="MF_01306"/>
    </source>
</evidence>
<dbReference type="PROSITE" id="PS50889">
    <property type="entry name" value="S4"/>
    <property type="match status" value="1"/>
</dbReference>
<dbReference type="NCBIfam" id="NF003717">
    <property type="entry name" value="PRK05327.1"/>
    <property type="match status" value="1"/>
</dbReference>
<dbReference type="SMART" id="SM00363">
    <property type="entry name" value="S4"/>
    <property type="match status" value="1"/>
</dbReference>
<dbReference type="Pfam" id="PF00163">
    <property type="entry name" value="Ribosomal_S4"/>
    <property type="match status" value="1"/>
</dbReference>
<evidence type="ECO:0000313" key="10">
    <source>
        <dbReference type="EMBL" id="MFD0913607.1"/>
    </source>
</evidence>
<keyword evidence="2 7" id="KW-0699">rRNA-binding</keyword>
<protein>
    <recommendedName>
        <fullName evidence="6 7">Small ribosomal subunit protein uS4</fullName>
    </recommendedName>
</protein>
<sequence>MARNLDPKCRQCRREGEKLFLKAEKCFTDKCAIEKRNFAPGQHGQRRVARMSDYGVQLREKQKVRRIYGVLEGQFRAYYAKADGQKGITGESLLQLLESRLDNVAYRMGLAGSRSEARQVVRHNSILVNGKRVNIPSYQVKAGDVISVSQKAKSQLRITAAVEAAGQRGFPEWLDVNIKALSGMYKAKPQRDALPVTINESLIVELYSK</sequence>
<evidence type="ECO:0000256" key="4">
    <source>
        <dbReference type="ARBA" id="ARBA00022980"/>
    </source>
</evidence>
<dbReference type="NCBIfam" id="TIGR01017">
    <property type="entry name" value="rpsD_bact"/>
    <property type="match status" value="1"/>
</dbReference>
<evidence type="ECO:0000256" key="2">
    <source>
        <dbReference type="ARBA" id="ARBA00022730"/>
    </source>
</evidence>
<organism evidence="10 11">
    <name type="scientific">Methylophilus luteus</name>
    <dbReference type="NCBI Taxonomy" id="640108"/>
    <lineage>
        <taxon>Bacteria</taxon>
        <taxon>Pseudomonadati</taxon>
        <taxon>Pseudomonadota</taxon>
        <taxon>Betaproteobacteria</taxon>
        <taxon>Nitrosomonadales</taxon>
        <taxon>Methylophilaceae</taxon>
        <taxon>Methylophilus</taxon>
    </lineage>
</organism>
<keyword evidence="5 7" id="KW-0687">Ribonucleoprotein</keyword>
<proteinExistence type="inferred from homology"/>
<dbReference type="SUPFAM" id="SSF55174">
    <property type="entry name" value="Alpha-L RNA-binding motif"/>
    <property type="match status" value="1"/>
</dbReference>
<gene>
    <name evidence="7 10" type="primary">rpsD</name>
    <name evidence="10" type="ORF">ACFQ1Z_08615</name>
</gene>